<accession>A0A644ZVI6</accession>
<proteinExistence type="predicted"/>
<dbReference type="EMBL" id="VSSQ01010706">
    <property type="protein sequence ID" value="MPM44999.1"/>
    <property type="molecule type" value="Genomic_DNA"/>
</dbReference>
<evidence type="ECO:0000313" key="1">
    <source>
        <dbReference type="EMBL" id="MPM44999.1"/>
    </source>
</evidence>
<reference evidence="1" key="1">
    <citation type="submission" date="2019-08" db="EMBL/GenBank/DDBJ databases">
        <authorList>
            <person name="Kucharzyk K."/>
            <person name="Murdoch R.W."/>
            <person name="Higgins S."/>
            <person name="Loffler F."/>
        </authorList>
    </citation>
    <scope>NUCLEOTIDE SEQUENCE</scope>
</reference>
<protein>
    <submittedName>
        <fullName evidence="1">Uncharacterized protein</fullName>
    </submittedName>
</protein>
<sequence>MEPKLRHLLAQVLCEKTHQIDDIFRLSREPRAQRGILRRNADRAGIQVANAHHHAADGDERQRCKAELLRAEQRGDGDVLAGHELSVCFHADTSAQAVCNQCLVRLRKAKFPGQPRMLNARARARACSSVVAGDQDDVRSPLCHTGGNRSDARFGNKLDVDPRVRVCVLKVEDQLR</sequence>
<gene>
    <name evidence="1" type="ORF">SDC9_91684</name>
</gene>
<dbReference type="AlphaFoldDB" id="A0A644ZVI6"/>
<organism evidence="1">
    <name type="scientific">bioreactor metagenome</name>
    <dbReference type="NCBI Taxonomy" id="1076179"/>
    <lineage>
        <taxon>unclassified sequences</taxon>
        <taxon>metagenomes</taxon>
        <taxon>ecological metagenomes</taxon>
    </lineage>
</organism>
<comment type="caution">
    <text evidence="1">The sequence shown here is derived from an EMBL/GenBank/DDBJ whole genome shotgun (WGS) entry which is preliminary data.</text>
</comment>
<name>A0A644ZVI6_9ZZZZ</name>